<reference evidence="6" key="1">
    <citation type="submission" date="2020-10" db="EMBL/GenBank/DDBJ databases">
        <title>Unveiling of a novel bifunctional photoreceptor, Dualchrome1, isolated from a cosmopolitan green alga.</title>
        <authorList>
            <person name="Suzuki S."/>
            <person name="Kawachi M."/>
        </authorList>
    </citation>
    <scope>NUCLEOTIDE SEQUENCE</scope>
    <source>
        <strain evidence="6">NIES 2893</strain>
    </source>
</reference>
<keyword evidence="3" id="KW-0862">Zinc</keyword>
<dbReference type="SUPFAM" id="SSF57850">
    <property type="entry name" value="RING/U-box"/>
    <property type="match status" value="1"/>
</dbReference>
<sequence>MATFTVTSNAVVDAPTTTYTYTGGDCEDAVSALDGLRAHCVALETQAHDARVRLAEATRVAALLTPSRARVEKAWVRGDDVVTAMKLETKTKTGSVCRICLNGDEETGKPLVPLGCACRGGLELAHERCAVQWFRTRTYGRASGRATDEQWNVEWTAKCEVCDENVSSKLVAGVLKAERRAATTDRDPHTFVDPVVALSVDEEAPSVDVYGRQHTYVVESELTIARARSASDKYADWSVKATWALVATLLVLAVLTVMVVVAYFA</sequence>
<dbReference type="EMBL" id="BNJQ01000033">
    <property type="protein sequence ID" value="GHP11173.1"/>
    <property type="molecule type" value="Genomic_DNA"/>
</dbReference>
<keyword evidence="1" id="KW-0479">Metal-binding</keyword>
<dbReference type="AlphaFoldDB" id="A0A830HWQ1"/>
<dbReference type="Pfam" id="PF12906">
    <property type="entry name" value="RINGv"/>
    <property type="match status" value="1"/>
</dbReference>
<evidence type="ECO:0000256" key="3">
    <source>
        <dbReference type="ARBA" id="ARBA00022833"/>
    </source>
</evidence>
<evidence type="ECO:0000259" key="5">
    <source>
        <dbReference type="PROSITE" id="PS51292"/>
    </source>
</evidence>
<name>A0A830HWQ1_9CHLO</name>
<proteinExistence type="predicted"/>
<feature type="transmembrane region" description="Helical" evidence="4">
    <location>
        <begin position="243"/>
        <end position="264"/>
    </location>
</feature>
<evidence type="ECO:0000313" key="6">
    <source>
        <dbReference type="EMBL" id="GHP11173.1"/>
    </source>
</evidence>
<dbReference type="SMART" id="SM00744">
    <property type="entry name" value="RINGv"/>
    <property type="match status" value="1"/>
</dbReference>
<organism evidence="6 7">
    <name type="scientific">Pycnococcus provasolii</name>
    <dbReference type="NCBI Taxonomy" id="41880"/>
    <lineage>
        <taxon>Eukaryota</taxon>
        <taxon>Viridiplantae</taxon>
        <taxon>Chlorophyta</taxon>
        <taxon>Pseudoscourfieldiophyceae</taxon>
        <taxon>Pseudoscourfieldiales</taxon>
        <taxon>Pycnococcaceae</taxon>
        <taxon>Pycnococcus</taxon>
    </lineage>
</organism>
<evidence type="ECO:0000313" key="7">
    <source>
        <dbReference type="Proteomes" id="UP000660262"/>
    </source>
</evidence>
<protein>
    <recommendedName>
        <fullName evidence="5">RING-CH-type domain-containing protein</fullName>
    </recommendedName>
</protein>
<dbReference type="PANTHER" id="PTHR46214">
    <property type="entry name" value="ZINC FINGER, RING-CH-TYPE"/>
    <property type="match status" value="1"/>
</dbReference>
<keyword evidence="4" id="KW-0812">Transmembrane</keyword>
<keyword evidence="4" id="KW-0472">Membrane</keyword>
<dbReference type="InterPro" id="IPR013083">
    <property type="entry name" value="Znf_RING/FYVE/PHD"/>
</dbReference>
<dbReference type="PROSITE" id="PS51292">
    <property type="entry name" value="ZF_RING_CH"/>
    <property type="match status" value="1"/>
</dbReference>
<keyword evidence="2" id="KW-0863">Zinc-finger</keyword>
<dbReference type="Proteomes" id="UP000660262">
    <property type="component" value="Unassembled WGS sequence"/>
</dbReference>
<gene>
    <name evidence="6" type="ORF">PPROV_000990300</name>
</gene>
<comment type="caution">
    <text evidence="6">The sequence shown here is derived from an EMBL/GenBank/DDBJ whole genome shotgun (WGS) entry which is preliminary data.</text>
</comment>
<feature type="domain" description="RING-CH-type" evidence="5">
    <location>
        <begin position="89"/>
        <end position="169"/>
    </location>
</feature>
<dbReference type="PANTHER" id="PTHR46214:SF8">
    <property type="entry name" value="RING_FYVE_PHD ZINC FINGER SUPERFAMILY PROTEIN"/>
    <property type="match status" value="1"/>
</dbReference>
<evidence type="ECO:0000256" key="4">
    <source>
        <dbReference type="SAM" id="Phobius"/>
    </source>
</evidence>
<dbReference type="OrthoDB" id="435038at2759"/>
<dbReference type="GO" id="GO:0008270">
    <property type="term" value="F:zinc ion binding"/>
    <property type="evidence" value="ECO:0007669"/>
    <property type="project" value="UniProtKB-KW"/>
</dbReference>
<dbReference type="Gene3D" id="3.30.40.10">
    <property type="entry name" value="Zinc/RING finger domain, C3HC4 (zinc finger)"/>
    <property type="match status" value="1"/>
</dbReference>
<keyword evidence="7" id="KW-1185">Reference proteome</keyword>
<evidence type="ECO:0000256" key="1">
    <source>
        <dbReference type="ARBA" id="ARBA00022723"/>
    </source>
</evidence>
<accession>A0A830HWQ1</accession>
<keyword evidence="4" id="KW-1133">Transmembrane helix</keyword>
<dbReference type="InterPro" id="IPR011016">
    <property type="entry name" value="Znf_RING-CH"/>
</dbReference>
<evidence type="ECO:0000256" key="2">
    <source>
        <dbReference type="ARBA" id="ARBA00022771"/>
    </source>
</evidence>